<keyword evidence="3" id="KW-1185">Reference proteome</keyword>
<evidence type="ECO:0000313" key="3">
    <source>
        <dbReference type="Proteomes" id="UP000324222"/>
    </source>
</evidence>
<gene>
    <name evidence="2" type="ORF">E2C01_004560</name>
</gene>
<feature type="compositionally biased region" description="Basic and acidic residues" evidence="1">
    <location>
        <begin position="19"/>
        <end position="34"/>
    </location>
</feature>
<accession>A0A5B7CRP6</accession>
<comment type="caution">
    <text evidence="2">The sequence shown here is derived from an EMBL/GenBank/DDBJ whole genome shotgun (WGS) entry which is preliminary data.</text>
</comment>
<dbReference type="Proteomes" id="UP000324222">
    <property type="component" value="Unassembled WGS sequence"/>
</dbReference>
<protein>
    <submittedName>
        <fullName evidence="2">Uncharacterized protein</fullName>
    </submittedName>
</protein>
<feature type="region of interest" description="Disordered" evidence="1">
    <location>
        <begin position="1"/>
        <end position="55"/>
    </location>
</feature>
<evidence type="ECO:0000313" key="2">
    <source>
        <dbReference type="EMBL" id="MPC11885.1"/>
    </source>
</evidence>
<proteinExistence type="predicted"/>
<reference evidence="2 3" key="1">
    <citation type="submission" date="2019-05" db="EMBL/GenBank/DDBJ databases">
        <title>Another draft genome of Portunus trituberculatus and its Hox gene families provides insights of decapod evolution.</title>
        <authorList>
            <person name="Jeong J.-H."/>
            <person name="Song I."/>
            <person name="Kim S."/>
            <person name="Choi T."/>
            <person name="Kim D."/>
            <person name="Ryu S."/>
            <person name="Kim W."/>
        </authorList>
    </citation>
    <scope>NUCLEOTIDE SEQUENCE [LARGE SCALE GENOMIC DNA]</scope>
    <source>
        <tissue evidence="2">Muscle</tissue>
    </source>
</reference>
<name>A0A5B7CRP6_PORTR</name>
<evidence type="ECO:0000256" key="1">
    <source>
        <dbReference type="SAM" id="MobiDB-lite"/>
    </source>
</evidence>
<dbReference type="AlphaFoldDB" id="A0A5B7CRP6"/>
<organism evidence="2 3">
    <name type="scientific">Portunus trituberculatus</name>
    <name type="common">Swimming crab</name>
    <name type="synonym">Neptunus trituberculatus</name>
    <dbReference type="NCBI Taxonomy" id="210409"/>
    <lineage>
        <taxon>Eukaryota</taxon>
        <taxon>Metazoa</taxon>
        <taxon>Ecdysozoa</taxon>
        <taxon>Arthropoda</taxon>
        <taxon>Crustacea</taxon>
        <taxon>Multicrustacea</taxon>
        <taxon>Malacostraca</taxon>
        <taxon>Eumalacostraca</taxon>
        <taxon>Eucarida</taxon>
        <taxon>Decapoda</taxon>
        <taxon>Pleocyemata</taxon>
        <taxon>Brachyura</taxon>
        <taxon>Eubrachyura</taxon>
        <taxon>Portunoidea</taxon>
        <taxon>Portunidae</taxon>
        <taxon>Portuninae</taxon>
        <taxon>Portunus</taxon>
    </lineage>
</organism>
<feature type="compositionally biased region" description="Polar residues" evidence="1">
    <location>
        <begin position="36"/>
        <end position="47"/>
    </location>
</feature>
<sequence length="185" mass="19560">MFVNDVESAEGNDAPSSHGEGRREAWRERLHPLPHDSQSLAHQTASRPRSGRPEKPELIITSTTLAGSASPQSSLFPLCSLSLHPVTGGTGPRWTGARSATRLTVSTLVAAGRGAAWAGKRKGETRGRISQGFSTAFSLLLHSSPGRDPKSLGEATAARVRALVPQAPGESQEIARIQRVITATV</sequence>
<dbReference type="EMBL" id="VSRR010000186">
    <property type="protein sequence ID" value="MPC11885.1"/>
    <property type="molecule type" value="Genomic_DNA"/>
</dbReference>